<feature type="transmembrane region" description="Helical" evidence="1">
    <location>
        <begin position="195"/>
        <end position="224"/>
    </location>
</feature>
<gene>
    <name evidence="3" type="ORF">EAS64_31155</name>
</gene>
<feature type="transmembrane region" description="Helical" evidence="1">
    <location>
        <begin position="244"/>
        <end position="265"/>
    </location>
</feature>
<sequence>MHSLSSQRATRSARRASHSPAAHFLARAGLTARGVIYILVGWVAVLVALGHSSREADQQGALQMLAGKPYGLVSLWLLAIGFAAYALWRLSEAAFGVSGEPGTGPRLKSLARAVIYAFLCYLAVSVIAGKAGSQSGKQQDFTASVMHHPAGRILVGVVGLIVVVCGIALVIEGARKKFMKHLETSRMKPETRRAVKLLGMTGTIARGVVFGLVGIGIIAAAVTHKASESGGIDKALLTVRNQPFGEFLMLLAALGLVIFGIYGLCEARWRKV</sequence>
<dbReference type="EMBL" id="RPFW01000006">
    <property type="protein sequence ID" value="TVZ01898.1"/>
    <property type="molecule type" value="Genomic_DNA"/>
</dbReference>
<feature type="domain" description="DUF1206" evidence="2">
    <location>
        <begin position="109"/>
        <end position="175"/>
    </location>
</feature>
<accession>A0A6P2BSP5</accession>
<dbReference type="OrthoDB" id="4552598at2"/>
<protein>
    <submittedName>
        <fullName evidence="3">DUF1206 domain-containing protein</fullName>
    </submittedName>
</protein>
<feature type="transmembrane region" description="Helical" evidence="1">
    <location>
        <begin position="69"/>
        <end position="88"/>
    </location>
</feature>
<name>A0A6P2BSP5_9ACTN</name>
<organism evidence="3 4">
    <name type="scientific">Trebonia kvetii</name>
    <dbReference type="NCBI Taxonomy" id="2480626"/>
    <lineage>
        <taxon>Bacteria</taxon>
        <taxon>Bacillati</taxon>
        <taxon>Actinomycetota</taxon>
        <taxon>Actinomycetes</taxon>
        <taxon>Streptosporangiales</taxon>
        <taxon>Treboniaceae</taxon>
        <taxon>Trebonia</taxon>
    </lineage>
</organism>
<feature type="transmembrane region" description="Helical" evidence="1">
    <location>
        <begin position="21"/>
        <end position="49"/>
    </location>
</feature>
<feature type="domain" description="DUF1206" evidence="2">
    <location>
        <begin position="28"/>
        <end position="95"/>
    </location>
</feature>
<keyword evidence="1" id="KW-0812">Transmembrane</keyword>
<keyword evidence="1" id="KW-1133">Transmembrane helix</keyword>
<dbReference type="Proteomes" id="UP000460272">
    <property type="component" value="Unassembled WGS sequence"/>
</dbReference>
<feature type="transmembrane region" description="Helical" evidence="1">
    <location>
        <begin position="109"/>
        <end position="133"/>
    </location>
</feature>
<proteinExistence type="predicted"/>
<keyword evidence="4" id="KW-1185">Reference proteome</keyword>
<comment type="caution">
    <text evidence="3">The sequence shown here is derived from an EMBL/GenBank/DDBJ whole genome shotgun (WGS) entry which is preliminary data.</text>
</comment>
<evidence type="ECO:0000259" key="2">
    <source>
        <dbReference type="Pfam" id="PF06724"/>
    </source>
</evidence>
<reference evidence="3 4" key="1">
    <citation type="submission" date="2018-11" db="EMBL/GenBank/DDBJ databases">
        <title>Trebonia kvetii gen.nov., sp.nov., a novel acidophilic actinobacterium, and proposal of the new actinobacterial family Treboniaceae fam. nov.</title>
        <authorList>
            <person name="Rapoport D."/>
            <person name="Sagova-Mareckova M."/>
            <person name="Sedlacek I."/>
            <person name="Provaznik J."/>
            <person name="Kralova S."/>
            <person name="Pavlinic D."/>
            <person name="Benes V."/>
            <person name="Kopecky J."/>
        </authorList>
    </citation>
    <scope>NUCLEOTIDE SEQUENCE [LARGE SCALE GENOMIC DNA]</scope>
    <source>
        <strain evidence="3 4">15Tr583</strain>
    </source>
</reference>
<evidence type="ECO:0000256" key="1">
    <source>
        <dbReference type="SAM" id="Phobius"/>
    </source>
</evidence>
<feature type="transmembrane region" description="Helical" evidence="1">
    <location>
        <begin position="153"/>
        <end position="174"/>
    </location>
</feature>
<dbReference type="Pfam" id="PF06724">
    <property type="entry name" value="DUF1206"/>
    <property type="match status" value="3"/>
</dbReference>
<dbReference type="RefSeq" id="WP_145858828.1">
    <property type="nucleotide sequence ID" value="NZ_RPFW01000006.1"/>
</dbReference>
<feature type="domain" description="DUF1206" evidence="2">
    <location>
        <begin position="202"/>
        <end position="270"/>
    </location>
</feature>
<dbReference type="InterPro" id="IPR009597">
    <property type="entry name" value="DUF1206"/>
</dbReference>
<dbReference type="AlphaFoldDB" id="A0A6P2BSP5"/>
<keyword evidence="1" id="KW-0472">Membrane</keyword>
<evidence type="ECO:0000313" key="3">
    <source>
        <dbReference type="EMBL" id="TVZ01898.1"/>
    </source>
</evidence>
<evidence type="ECO:0000313" key="4">
    <source>
        <dbReference type="Proteomes" id="UP000460272"/>
    </source>
</evidence>